<evidence type="ECO:0000313" key="3">
    <source>
        <dbReference type="Proteomes" id="UP000182771"/>
    </source>
</evidence>
<dbReference type="GeneID" id="85017779"/>
<dbReference type="InterPro" id="IPR050177">
    <property type="entry name" value="Lipid_A_modif_metabolic_enz"/>
</dbReference>
<dbReference type="PANTHER" id="PTHR43245">
    <property type="entry name" value="BIFUNCTIONAL POLYMYXIN RESISTANCE PROTEIN ARNA"/>
    <property type="match status" value="1"/>
</dbReference>
<dbReference type="RefSeq" id="WP_016419635.1">
    <property type="nucleotide sequence ID" value="NZ_FNND01000001.1"/>
</dbReference>
<name>A0A1H2R6F6_9FLAO</name>
<evidence type="ECO:0000259" key="1">
    <source>
        <dbReference type="Pfam" id="PF01370"/>
    </source>
</evidence>
<dbReference type="OrthoDB" id="9801785at2"/>
<protein>
    <submittedName>
        <fullName evidence="2">UDP-glucose 4-epimerase</fullName>
    </submittedName>
</protein>
<dbReference type="InterPro" id="IPR001509">
    <property type="entry name" value="Epimerase_deHydtase"/>
</dbReference>
<proteinExistence type="predicted"/>
<dbReference type="EMBL" id="FNND01000001">
    <property type="protein sequence ID" value="SDW14720.1"/>
    <property type="molecule type" value="Genomic_DNA"/>
</dbReference>
<dbReference type="Gene3D" id="3.40.50.720">
    <property type="entry name" value="NAD(P)-binding Rossmann-like Domain"/>
    <property type="match status" value="1"/>
</dbReference>
<dbReference type="SUPFAM" id="SSF51735">
    <property type="entry name" value="NAD(P)-binding Rossmann-fold domains"/>
    <property type="match status" value="1"/>
</dbReference>
<dbReference type="InterPro" id="IPR036291">
    <property type="entry name" value="NAD(P)-bd_dom_sf"/>
</dbReference>
<dbReference type="PANTHER" id="PTHR43245:SF13">
    <property type="entry name" value="UDP-D-APIOSE_UDP-D-XYLOSE SYNTHASE 2"/>
    <property type="match status" value="1"/>
</dbReference>
<gene>
    <name evidence="2" type="ORF">SAMN05444420_101354</name>
</gene>
<accession>A0A1H2R6F6</accession>
<keyword evidence="3" id="KW-1185">Reference proteome</keyword>
<dbReference type="AlphaFoldDB" id="A0A1H2R6F6"/>
<organism evidence="2 3">
    <name type="scientific">Capnocytophaga granulosa</name>
    <dbReference type="NCBI Taxonomy" id="45242"/>
    <lineage>
        <taxon>Bacteria</taxon>
        <taxon>Pseudomonadati</taxon>
        <taxon>Bacteroidota</taxon>
        <taxon>Flavobacteriia</taxon>
        <taxon>Flavobacteriales</taxon>
        <taxon>Flavobacteriaceae</taxon>
        <taxon>Capnocytophaga</taxon>
    </lineage>
</organism>
<comment type="caution">
    <text evidence="2">The sequence shown here is derived from an EMBL/GenBank/DDBJ whole genome shotgun (WGS) entry which is preliminary data.</text>
</comment>
<sequence>MKILVTGGAGFVGSNLCEALAKDPKNHVYSLDNYFTGSRENHVEGVTYIEGSTEHIFELIDFVPDLVYHLGEYSRVEQSFEDIDKVLLFNKIGTLKVLEFCRKHRCKLVYAGSSTKFGDGGIGKDQSPYAWSKSSNTELVKNYGSWYGLEYAIVYFYNVYGKREIRTGKYATLIALFTEKMKKREPLTVVSPGTQQRNFTHIEDIVSGLLIVGEKGNGDGFGIGSPETYTVLEIAKLFGGEIRMLPERKGNRMTAEVVTQKTEALGWKAKRHIKEFIEELRNNNNW</sequence>
<dbReference type="Proteomes" id="UP000182771">
    <property type="component" value="Unassembled WGS sequence"/>
</dbReference>
<feature type="domain" description="NAD-dependent epimerase/dehydratase" evidence="1">
    <location>
        <begin position="3"/>
        <end position="218"/>
    </location>
</feature>
<reference evidence="2 3" key="1">
    <citation type="submission" date="2016-10" db="EMBL/GenBank/DDBJ databases">
        <authorList>
            <person name="Varghese N."/>
            <person name="Submissions S."/>
        </authorList>
    </citation>
    <scope>NUCLEOTIDE SEQUENCE [LARGE SCALE GENOMIC DNA]</scope>
    <source>
        <strain evidence="2 3">DSM 11449</strain>
    </source>
</reference>
<dbReference type="Pfam" id="PF01370">
    <property type="entry name" value="Epimerase"/>
    <property type="match status" value="1"/>
</dbReference>
<evidence type="ECO:0000313" key="2">
    <source>
        <dbReference type="EMBL" id="SDW14720.1"/>
    </source>
</evidence>